<reference evidence="16" key="2">
    <citation type="submission" date="2021-04" db="EMBL/GenBank/DDBJ databases">
        <authorList>
            <person name="Gilroy R."/>
        </authorList>
    </citation>
    <scope>NUCLEOTIDE SEQUENCE</scope>
    <source>
        <strain evidence="16">CHK195-6426</strain>
    </source>
</reference>
<dbReference type="InterPro" id="IPR041471">
    <property type="entry name" value="UvrB_inter"/>
</dbReference>
<comment type="similarity">
    <text evidence="11 13">In the C-terminal section; belongs to the helicase family. RecG subfamily.</text>
</comment>
<sequence length="1176" mass="134257">MQALLAPLAELAEYQETKQMLGRGAGVIALTGCVDSQKLHMIYGLSDGLKYKVIVTYNDLKAREIYEEYKFYDRNAMLYPAKDLIFFQADIHGNQLIRERIRTLRRLMEKKPVTIVTTYAALMTPQVFWEEGDRISVGRGGTLDEAWLAARLVEMGYEKTYQVESPGQFSVRGGIVDIFDLTEENPYRIELWGDEVESIRSFDILSQRSIEKLEDICIYPATEFVLSKERIKEGLSRLEKEALRQEKIFRDAHQPEAAHRIASQTAQLREELLEVQNLANVEGYVRYFYEDTVTLPELLLKMVKERPVFFLDEPARLKEQADAVELEFRESMEQRAGKGYALPGQMNILYSGEQVAAGLQKGCVVTISTMDGRSAYFKPEKKLDVNARNLAPYNNSFEALVRDLKQYRKKGYRVLLLSGSRTRARRLAEDLRDQEIPAIYTEDPMREVIPGEVMTYYGHVNKGFEYPMLKFVVLSETDIFGAEKKKKKKKRLYQGQKINDFNELKVGDYVVHETHGLGIYRGIEKVEMSNVVKDYIKIEYRDGGNLYILATGLDVIQKYASADAKKPKLNKLGTKEWERTKTKVRGAVNEVAKDLVELYALRQQSEGYQYGKDTVWQREFEEMFPFEETEDQLAAIADTKADMESKKIMDRLICGDVGYGKTEIAIRAAFKAVQEGKQVAYLVPTTILAQQHYNTFVQRMKDFPVRIDLMSRFRTPAEQKKTLTDLQKGLVDIVIGTHRILSEDVKFKDLGLLIIDEEQRFGVAHKEKIKKLKENVDVLTLTATPIPRTLHMSLIGIRDMSVLEEAPGDRLPIQTFCMEYNEEMVREAIVREMARGGQVYYVYNRVNNIADVAAAIAKLVPEANVAFAHGQMREHELERIMVDFIGGEIDVLVSTTIIETGLDISNVNTMIIHDSDQLGLSQLYQLRGRVGRSNRTAYAFLMYKRDKLLKEVAEKRLAAIREFTDLGSGFKIAMRDLEIRGAGNLLGVKQHGHMEAVGYDLYCKMLNDAVKNLKGISTTADFSTVIDLDVDAFIPPSYIVNEVQKLDIYKRIAGIENEKERDDMKDELLDRFGEIPKSVDNLLRIALIRVGAHGLSMTEIKGKNERITFTFRPDAGINPAGIPDLLKKIGKDLTFTAYGNPFFTYKYKRTGLVETDAELLLEKTEKLLEEMKVLLD</sequence>
<dbReference type="GO" id="GO:0003678">
    <property type="term" value="F:DNA helicase activity"/>
    <property type="evidence" value="ECO:0007669"/>
    <property type="project" value="TreeGrafter"/>
</dbReference>
<dbReference type="Gene3D" id="3.40.50.300">
    <property type="entry name" value="P-loop containing nucleotide triphosphate hydrolases"/>
    <property type="match status" value="2"/>
</dbReference>
<dbReference type="Gene3D" id="3.40.50.11180">
    <property type="match status" value="1"/>
</dbReference>
<keyword evidence="5 13" id="KW-0378">Hydrolase</keyword>
<feature type="domain" description="Helicase ATP-binding" evidence="14">
    <location>
        <begin position="642"/>
        <end position="803"/>
    </location>
</feature>
<dbReference type="InterPro" id="IPR003711">
    <property type="entry name" value="CarD-like/TRCF_RID"/>
</dbReference>
<dbReference type="InterPro" id="IPR037235">
    <property type="entry name" value="TRCF-like_C_D7"/>
</dbReference>
<dbReference type="Proteomes" id="UP000824265">
    <property type="component" value="Unassembled WGS sequence"/>
</dbReference>
<organism evidence="16 17">
    <name type="scientific">Candidatus Acetatifactor stercoripullorum</name>
    <dbReference type="NCBI Taxonomy" id="2838414"/>
    <lineage>
        <taxon>Bacteria</taxon>
        <taxon>Bacillati</taxon>
        <taxon>Bacillota</taxon>
        <taxon>Clostridia</taxon>
        <taxon>Lachnospirales</taxon>
        <taxon>Lachnospiraceae</taxon>
        <taxon>Acetatifactor</taxon>
    </lineage>
</organism>
<dbReference type="InterPro" id="IPR001650">
    <property type="entry name" value="Helicase_C-like"/>
</dbReference>
<dbReference type="PANTHER" id="PTHR47964">
    <property type="entry name" value="ATP-DEPENDENT DNA HELICASE HOMOLOG RECG, CHLOROPLASTIC"/>
    <property type="match status" value="1"/>
</dbReference>
<keyword evidence="4 13" id="KW-0227">DNA damage</keyword>
<dbReference type="NCBIfam" id="TIGR00580">
    <property type="entry name" value="mfd"/>
    <property type="match status" value="1"/>
</dbReference>
<dbReference type="GO" id="GO:0000716">
    <property type="term" value="P:transcription-coupled nucleotide-excision repair, DNA damage recognition"/>
    <property type="evidence" value="ECO:0007669"/>
    <property type="project" value="UniProtKB-UniRule"/>
</dbReference>
<evidence type="ECO:0000256" key="6">
    <source>
        <dbReference type="ARBA" id="ARBA00022806"/>
    </source>
</evidence>
<evidence type="ECO:0000256" key="10">
    <source>
        <dbReference type="ARBA" id="ARBA00061104"/>
    </source>
</evidence>
<evidence type="ECO:0000259" key="15">
    <source>
        <dbReference type="PROSITE" id="PS51194"/>
    </source>
</evidence>
<evidence type="ECO:0000256" key="12">
    <source>
        <dbReference type="ARBA" id="ARBA00070128"/>
    </source>
</evidence>
<evidence type="ECO:0000256" key="7">
    <source>
        <dbReference type="ARBA" id="ARBA00022840"/>
    </source>
</evidence>
<dbReference type="Pfam" id="PF00270">
    <property type="entry name" value="DEAD"/>
    <property type="match status" value="1"/>
</dbReference>
<dbReference type="PROSITE" id="PS51194">
    <property type="entry name" value="HELICASE_CTER"/>
    <property type="match status" value="1"/>
</dbReference>
<dbReference type="Pfam" id="PF02559">
    <property type="entry name" value="CarD_TRCF_RID"/>
    <property type="match status" value="1"/>
</dbReference>
<dbReference type="SUPFAM" id="SSF52540">
    <property type="entry name" value="P-loop containing nucleoside triphosphate hydrolases"/>
    <property type="match status" value="4"/>
</dbReference>
<keyword evidence="2 13" id="KW-0963">Cytoplasm</keyword>
<dbReference type="GO" id="GO:0003684">
    <property type="term" value="F:damaged DNA binding"/>
    <property type="evidence" value="ECO:0007669"/>
    <property type="project" value="InterPro"/>
</dbReference>
<evidence type="ECO:0000256" key="13">
    <source>
        <dbReference type="HAMAP-Rule" id="MF_00969"/>
    </source>
</evidence>
<keyword evidence="7 13" id="KW-0067">ATP-binding</keyword>
<dbReference type="InterPro" id="IPR014001">
    <property type="entry name" value="Helicase_ATP-bd"/>
</dbReference>
<comment type="caution">
    <text evidence="16">The sequence shown here is derived from an EMBL/GenBank/DDBJ whole genome shotgun (WGS) entry which is preliminary data.</text>
</comment>
<dbReference type="EC" id="3.6.4.-" evidence="13"/>
<evidence type="ECO:0000256" key="4">
    <source>
        <dbReference type="ARBA" id="ARBA00022763"/>
    </source>
</evidence>
<comment type="subcellular location">
    <subcellularLocation>
        <location evidence="1 13">Cytoplasm</location>
    </subcellularLocation>
</comment>
<dbReference type="RefSeq" id="WP_318703616.1">
    <property type="nucleotide sequence ID" value="NZ_CALWMU010000005.1"/>
</dbReference>
<evidence type="ECO:0000256" key="8">
    <source>
        <dbReference type="ARBA" id="ARBA00023125"/>
    </source>
</evidence>
<protein>
    <recommendedName>
        <fullName evidence="12 13">Transcription-repair-coupling factor</fullName>
        <shortName evidence="13">TRCF</shortName>
        <ecNumber evidence="13">3.6.4.-</ecNumber>
    </recommendedName>
</protein>
<dbReference type="SMART" id="SM00982">
    <property type="entry name" value="TRCF"/>
    <property type="match status" value="1"/>
</dbReference>
<dbReference type="InterPro" id="IPR004576">
    <property type="entry name" value="Mfd"/>
</dbReference>
<dbReference type="SMART" id="SM00487">
    <property type="entry name" value="DEXDc"/>
    <property type="match status" value="1"/>
</dbReference>
<evidence type="ECO:0000256" key="5">
    <source>
        <dbReference type="ARBA" id="ARBA00022801"/>
    </source>
</evidence>
<dbReference type="Gene3D" id="3.30.2060.10">
    <property type="entry name" value="Penicillin-binding protein 1b domain"/>
    <property type="match status" value="1"/>
</dbReference>
<dbReference type="SUPFAM" id="SSF143517">
    <property type="entry name" value="TRCF domain-like"/>
    <property type="match status" value="1"/>
</dbReference>
<accession>A0A9D1R568</accession>
<dbReference type="PROSITE" id="PS51192">
    <property type="entry name" value="HELICASE_ATP_BIND_1"/>
    <property type="match status" value="1"/>
</dbReference>
<dbReference type="SMART" id="SM00490">
    <property type="entry name" value="HELICc"/>
    <property type="match status" value="1"/>
</dbReference>
<dbReference type="InterPro" id="IPR036101">
    <property type="entry name" value="CarD-like/TRCF_RID_sf"/>
</dbReference>
<dbReference type="InterPro" id="IPR027417">
    <property type="entry name" value="P-loop_NTPase"/>
</dbReference>
<dbReference type="HAMAP" id="MF_00969">
    <property type="entry name" value="TRCF"/>
    <property type="match status" value="1"/>
</dbReference>
<keyword evidence="9 13" id="KW-0234">DNA repair</keyword>
<dbReference type="Gene3D" id="3.90.1150.50">
    <property type="entry name" value="Transcription-repair-coupling factor, D7 domain"/>
    <property type="match status" value="1"/>
</dbReference>
<evidence type="ECO:0000256" key="3">
    <source>
        <dbReference type="ARBA" id="ARBA00022741"/>
    </source>
</evidence>
<proteinExistence type="inferred from homology"/>
<dbReference type="GO" id="GO:0016787">
    <property type="term" value="F:hydrolase activity"/>
    <property type="evidence" value="ECO:0007669"/>
    <property type="project" value="UniProtKB-KW"/>
</dbReference>
<keyword evidence="6" id="KW-0347">Helicase</keyword>
<dbReference type="EMBL" id="DXGH01000050">
    <property type="protein sequence ID" value="HIW81708.1"/>
    <property type="molecule type" value="Genomic_DNA"/>
</dbReference>
<gene>
    <name evidence="13 16" type="primary">mfd</name>
    <name evidence="16" type="ORF">H9742_09375</name>
</gene>
<dbReference type="FunFam" id="3.40.50.300:FF:000546">
    <property type="entry name" value="Transcription-repair-coupling factor"/>
    <property type="match status" value="1"/>
</dbReference>
<keyword evidence="3 13" id="KW-0547">Nucleotide-binding</keyword>
<reference evidence="16" key="1">
    <citation type="journal article" date="2021" name="PeerJ">
        <title>Extensive microbial diversity within the chicken gut microbiome revealed by metagenomics and culture.</title>
        <authorList>
            <person name="Gilroy R."/>
            <person name="Ravi A."/>
            <person name="Getino M."/>
            <person name="Pursley I."/>
            <person name="Horton D.L."/>
            <person name="Alikhan N.F."/>
            <person name="Baker D."/>
            <person name="Gharbi K."/>
            <person name="Hall N."/>
            <person name="Watson M."/>
            <person name="Adriaenssens E.M."/>
            <person name="Foster-Nyarko E."/>
            <person name="Jarju S."/>
            <person name="Secka A."/>
            <person name="Antonio M."/>
            <person name="Oren A."/>
            <person name="Chaudhuri R.R."/>
            <person name="La Ragione R."/>
            <person name="Hildebrand F."/>
            <person name="Pallen M.J."/>
        </authorList>
    </citation>
    <scope>NUCLEOTIDE SEQUENCE</scope>
    <source>
        <strain evidence="16">CHK195-6426</strain>
    </source>
</reference>
<keyword evidence="8 13" id="KW-0238">DNA-binding</keyword>
<evidence type="ECO:0000256" key="1">
    <source>
        <dbReference type="ARBA" id="ARBA00004496"/>
    </source>
</evidence>
<dbReference type="InterPro" id="IPR047112">
    <property type="entry name" value="RecG/Mfd"/>
</dbReference>
<evidence type="ECO:0000313" key="16">
    <source>
        <dbReference type="EMBL" id="HIW81708.1"/>
    </source>
</evidence>
<dbReference type="CDD" id="cd17991">
    <property type="entry name" value="DEXHc_TRCF"/>
    <property type="match status" value="1"/>
</dbReference>
<evidence type="ECO:0000313" key="17">
    <source>
        <dbReference type="Proteomes" id="UP000824265"/>
    </source>
</evidence>
<dbReference type="InterPro" id="IPR005118">
    <property type="entry name" value="TRCF_C"/>
</dbReference>
<dbReference type="InterPro" id="IPR011545">
    <property type="entry name" value="DEAD/DEAH_box_helicase_dom"/>
</dbReference>
<dbReference type="GO" id="GO:0005524">
    <property type="term" value="F:ATP binding"/>
    <property type="evidence" value="ECO:0007669"/>
    <property type="project" value="UniProtKB-UniRule"/>
</dbReference>
<dbReference type="Pfam" id="PF03461">
    <property type="entry name" value="TRCF"/>
    <property type="match status" value="1"/>
</dbReference>
<dbReference type="Gene3D" id="2.40.10.170">
    <property type="match status" value="1"/>
</dbReference>
<dbReference type="Pfam" id="PF00271">
    <property type="entry name" value="Helicase_C"/>
    <property type="match status" value="1"/>
</dbReference>
<name>A0A9D1R568_9FIRM</name>
<evidence type="ECO:0000256" key="2">
    <source>
        <dbReference type="ARBA" id="ARBA00022490"/>
    </source>
</evidence>
<evidence type="ECO:0000256" key="11">
    <source>
        <dbReference type="ARBA" id="ARBA00061399"/>
    </source>
</evidence>
<dbReference type="PANTHER" id="PTHR47964:SF1">
    <property type="entry name" value="ATP-DEPENDENT DNA HELICASE HOMOLOG RECG, CHLOROPLASTIC"/>
    <property type="match status" value="1"/>
</dbReference>
<dbReference type="SMART" id="SM01058">
    <property type="entry name" value="CarD_TRCF"/>
    <property type="match status" value="1"/>
</dbReference>
<evidence type="ECO:0000256" key="9">
    <source>
        <dbReference type="ARBA" id="ARBA00023204"/>
    </source>
</evidence>
<dbReference type="GO" id="GO:0005737">
    <property type="term" value="C:cytoplasm"/>
    <property type="evidence" value="ECO:0007669"/>
    <property type="project" value="UniProtKB-SubCell"/>
</dbReference>
<dbReference type="AlphaFoldDB" id="A0A9D1R568"/>
<dbReference type="GO" id="GO:0006355">
    <property type="term" value="P:regulation of DNA-templated transcription"/>
    <property type="evidence" value="ECO:0007669"/>
    <property type="project" value="UniProtKB-UniRule"/>
</dbReference>
<comment type="similarity">
    <text evidence="10 13">In the N-terminal section; belongs to the UvrB family.</text>
</comment>
<dbReference type="SUPFAM" id="SSF141259">
    <property type="entry name" value="CarD-like"/>
    <property type="match status" value="1"/>
</dbReference>
<comment type="function">
    <text evidence="13">Couples transcription and DNA repair by recognizing RNA polymerase (RNAP) stalled at DNA lesions. Mediates ATP-dependent release of RNAP and its truncated transcript from the DNA, and recruitment of nucleotide excision repair machinery to the damaged site.</text>
</comment>
<evidence type="ECO:0000259" key="14">
    <source>
        <dbReference type="PROSITE" id="PS51192"/>
    </source>
</evidence>
<dbReference type="Pfam" id="PF17757">
    <property type="entry name" value="UvrB_inter"/>
    <property type="match status" value="1"/>
</dbReference>
<feature type="domain" description="Helicase C-terminal" evidence="15">
    <location>
        <begin position="812"/>
        <end position="978"/>
    </location>
</feature>